<dbReference type="PANTHER" id="PTHR31623">
    <property type="entry name" value="F21J9.9"/>
    <property type="match status" value="1"/>
</dbReference>
<dbReference type="EMBL" id="KI630712">
    <property type="protein sequence ID" value="EYU34248.1"/>
    <property type="molecule type" value="Genomic_DNA"/>
</dbReference>
<keyword evidence="3" id="KW-0012">Acyltransferase</keyword>
<dbReference type="PhylomeDB" id="A0A022R3R3"/>
<reference evidence="4 5" key="1">
    <citation type="journal article" date="2013" name="Proc. Natl. Acad. Sci. U.S.A.">
        <title>Fine-scale variation in meiotic recombination in Mimulus inferred from population shotgun sequencing.</title>
        <authorList>
            <person name="Hellsten U."/>
            <person name="Wright K.M."/>
            <person name="Jenkins J."/>
            <person name="Shu S."/>
            <person name="Yuan Y."/>
            <person name="Wessler S.R."/>
            <person name="Schmutz J."/>
            <person name="Willis J.H."/>
            <person name="Rokhsar D.S."/>
        </authorList>
    </citation>
    <scope>NUCLEOTIDE SEQUENCE [LARGE SCALE GENOMIC DNA]</scope>
    <source>
        <strain evidence="5">cv. DUN x IM62</strain>
    </source>
</reference>
<evidence type="ECO:0000313" key="5">
    <source>
        <dbReference type="Proteomes" id="UP000030748"/>
    </source>
</evidence>
<dbReference type="OMA" id="PVDIHSC"/>
<dbReference type="Pfam" id="PF02458">
    <property type="entry name" value="Transferase"/>
    <property type="match status" value="1"/>
</dbReference>
<dbReference type="GO" id="GO:0016746">
    <property type="term" value="F:acyltransferase activity"/>
    <property type="evidence" value="ECO:0007669"/>
    <property type="project" value="UniProtKB-KW"/>
</dbReference>
<dbReference type="InterPro" id="IPR023213">
    <property type="entry name" value="CAT-like_dom_sf"/>
</dbReference>
<dbReference type="Gene3D" id="3.30.559.10">
    <property type="entry name" value="Chloramphenicol acetyltransferase-like domain"/>
    <property type="match status" value="2"/>
</dbReference>
<keyword evidence="5" id="KW-1185">Reference proteome</keyword>
<sequence length="441" mass="48878">MKIKIVSKKLIKPSTPTPQSLSKYKISFIDELMPQQITGTIFFYYPILSNTRKQQNMLQLAESLSEILQRFYPLAGRYIKKDGFVDCSDQGVEFVEAQAVSDDVDFDDIVSKMEMEELNKLLSRNLDQVDELPTDPLLSIQVTEFKCGGLAIGVSVAHRIFDGYSFGIFMDAWSNTNNNNNNNNHPNPGGEIMIICPSFDLATLFPGYGPSSGLSVARSSYPPSPIVKRFAFSKDAITSVRSKLIQRPNSYYSRVRVVCAVIAKALIGVDRAKLGGKSRPCLIGQAVNMRGRTNPPMHKYSCGNFVLTSLTQLSENIIGVQELADNMGDSVRKTVDSCAEILSQSAKLHSTITETFAYIRGKRLSGEVNGMYFTDWSKFGLYDVDFGWGKPVGAGIGGVLTTNVVRLVSNKEGDGIEAWVHLNFNDMAYFEQDRDIKLLAT</sequence>
<accession>A0A022R3R3</accession>
<dbReference type="OrthoDB" id="671439at2759"/>
<dbReference type="eggNOG" id="ENOG502RGDR">
    <property type="taxonomic scope" value="Eukaryota"/>
</dbReference>
<proteinExistence type="inferred from homology"/>
<dbReference type="AlphaFoldDB" id="A0A022R3R3"/>
<comment type="similarity">
    <text evidence="1">Belongs to the plant acyltransferase family.</text>
</comment>
<dbReference type="PANTHER" id="PTHR31623:SF70">
    <property type="entry name" value="TRANSFERASE, CHLORAMPHENICOL ACETYLTRANSFERASE-LIKE DOMAIN PROTEIN"/>
    <property type="match status" value="1"/>
</dbReference>
<evidence type="ECO:0000256" key="3">
    <source>
        <dbReference type="ARBA" id="ARBA00023315"/>
    </source>
</evidence>
<organism evidence="4 5">
    <name type="scientific">Erythranthe guttata</name>
    <name type="common">Yellow monkey flower</name>
    <name type="synonym">Mimulus guttatus</name>
    <dbReference type="NCBI Taxonomy" id="4155"/>
    <lineage>
        <taxon>Eukaryota</taxon>
        <taxon>Viridiplantae</taxon>
        <taxon>Streptophyta</taxon>
        <taxon>Embryophyta</taxon>
        <taxon>Tracheophyta</taxon>
        <taxon>Spermatophyta</taxon>
        <taxon>Magnoliopsida</taxon>
        <taxon>eudicotyledons</taxon>
        <taxon>Gunneridae</taxon>
        <taxon>Pentapetalae</taxon>
        <taxon>asterids</taxon>
        <taxon>lamiids</taxon>
        <taxon>Lamiales</taxon>
        <taxon>Phrymaceae</taxon>
        <taxon>Erythranthe</taxon>
    </lineage>
</organism>
<dbReference type="Proteomes" id="UP000030748">
    <property type="component" value="Unassembled WGS sequence"/>
</dbReference>
<gene>
    <name evidence="4" type="ORF">MIMGU_mgv1a006500mg</name>
</gene>
<dbReference type="STRING" id="4155.A0A022R3R3"/>
<evidence type="ECO:0000313" key="4">
    <source>
        <dbReference type="EMBL" id="EYU34248.1"/>
    </source>
</evidence>
<evidence type="ECO:0000256" key="2">
    <source>
        <dbReference type="ARBA" id="ARBA00022679"/>
    </source>
</evidence>
<dbReference type="KEGG" id="egt:105961463"/>
<keyword evidence="2" id="KW-0808">Transferase</keyword>
<protein>
    <submittedName>
        <fullName evidence="4">Uncharacterized protein</fullName>
    </submittedName>
</protein>
<name>A0A022R3R3_ERYGU</name>
<evidence type="ECO:0000256" key="1">
    <source>
        <dbReference type="ARBA" id="ARBA00009861"/>
    </source>
</evidence>